<protein>
    <submittedName>
        <fullName evidence="1">Uncharacterized protein</fullName>
    </submittedName>
</protein>
<gene>
    <name evidence="1" type="ORF">F6J85_03585</name>
</gene>
<dbReference type="KEGG" id="mlz:F6J85_03585"/>
<reference evidence="2" key="1">
    <citation type="submission" date="2019-09" db="EMBL/GenBank/DDBJ databases">
        <title>Mumia zhuanghuii sp. nov. isolated from the intestinal contents of plateau pika (Ochotona curzoniae) in the Qinghai-Tibet plateau of China.</title>
        <authorList>
            <person name="Tian Z."/>
        </authorList>
    </citation>
    <scope>NUCLEOTIDE SEQUENCE [LARGE SCALE GENOMIC DNA]</scope>
    <source>
        <strain evidence="2">L-031</strain>
    </source>
</reference>
<dbReference type="RefSeq" id="WP_150923859.1">
    <property type="nucleotide sequence ID" value="NZ_CP044232.1"/>
</dbReference>
<evidence type="ECO:0000313" key="1">
    <source>
        <dbReference type="EMBL" id="QEW02268.1"/>
    </source>
</evidence>
<keyword evidence="2" id="KW-1185">Reference proteome</keyword>
<evidence type="ECO:0000313" key="2">
    <source>
        <dbReference type="Proteomes" id="UP000325516"/>
    </source>
</evidence>
<dbReference type="EMBL" id="CP044232">
    <property type="protein sequence ID" value="QEW02268.1"/>
    <property type="molecule type" value="Genomic_DNA"/>
</dbReference>
<proteinExistence type="predicted"/>
<dbReference type="AlphaFoldDB" id="A0A5J6L1A7"/>
<accession>A0A5J6L1A7</accession>
<name>A0A5J6L1A7_9MICO</name>
<dbReference type="Proteomes" id="UP000325516">
    <property type="component" value="Chromosome"/>
</dbReference>
<organism evidence="1 2">
    <name type="scientific">Microbacterium lushaniae</name>
    <dbReference type="NCBI Taxonomy" id="2614639"/>
    <lineage>
        <taxon>Bacteria</taxon>
        <taxon>Bacillati</taxon>
        <taxon>Actinomycetota</taxon>
        <taxon>Actinomycetes</taxon>
        <taxon>Micrococcales</taxon>
        <taxon>Microbacteriaceae</taxon>
        <taxon>Microbacterium</taxon>
    </lineage>
</organism>
<sequence length="339" mass="37165">MSTTSGALMVSAAGLAEGHRAFQEFLLAGERYVVAGLARRGAEERFGDFYRNLPEPVRRNAEGYFKKQALLDRSQRVAVMGPYVQIGIAMPLNERTAAALPPVNSAVRSELAALRGEIVVAPGGVAAPPPPRARSVRHVDLVLQEFTVEKSNDDTWRTRATDTVHFAVTTLSEKGTVTTKLSKFGSRDEGEVVKVDDVRLASIELDRSSTEYPRTLSFKIDAVEKDDGNYNAVLQAAKEYVQAYVTEALIARGIIVGGMWVGIPIPPPLANYLASYVKGWFDSAVDWIVGLFDNPDDLIGTYTRTVTLADDELRAGIPFTHRFVGNDGRWKVGMAVMFR</sequence>